<accession>A0A8H8D8V4</accession>
<reference evidence="1 2" key="1">
    <citation type="submission" date="2021-01" db="EMBL/GenBank/DDBJ databases">
        <title>Chromosome-level genome assembly of a human fungal pathogen reveals clustering of transcriptionally co-regulated genes.</title>
        <authorList>
            <person name="Voorhies M."/>
            <person name="Cohen S."/>
            <person name="Shea T.P."/>
            <person name="Petrus S."/>
            <person name="Munoz J.F."/>
            <person name="Poplawski S."/>
            <person name="Goldman W.E."/>
            <person name="Michael T."/>
            <person name="Cuomo C.A."/>
            <person name="Sil A."/>
            <person name="Beyhan S."/>
        </authorList>
    </citation>
    <scope>NUCLEOTIDE SEQUENCE [LARGE SCALE GENOMIC DNA]</scope>
    <source>
        <strain evidence="1 2">G184AR</strain>
    </source>
</reference>
<organism evidence="1 2">
    <name type="scientific">Ajellomyces capsulatus</name>
    <name type="common">Darling's disease fungus</name>
    <name type="synonym">Histoplasma capsulatum</name>
    <dbReference type="NCBI Taxonomy" id="5037"/>
    <lineage>
        <taxon>Eukaryota</taxon>
        <taxon>Fungi</taxon>
        <taxon>Dikarya</taxon>
        <taxon>Ascomycota</taxon>
        <taxon>Pezizomycotina</taxon>
        <taxon>Eurotiomycetes</taxon>
        <taxon>Eurotiomycetidae</taxon>
        <taxon>Onygenales</taxon>
        <taxon>Ajellomycetaceae</taxon>
        <taxon>Histoplasma</taxon>
    </lineage>
</organism>
<sequence length="233" mass="27098">MLAEFHHEGGTEFSDFVVRFSLRIKIGASLSATHVQSRQGVFENLLEAQELQDGHVDCGVKPKASLVRPQSRVELNPVTPVDFQLALVIFPSHTELNGTLWHSCHGERSAIFWVLVEKSGVFQSKGQLSVRLLELWLHSEMRHFCPLSLISKMYRNKDQVQLASRDISDWFGGLGRKMSLRPRRWIRWEHSSYDFEKQFDHREAQRISRRGRKDKRNRLDGGIIITYIYKILK</sequence>
<dbReference type="Proteomes" id="UP000670092">
    <property type="component" value="Unassembled WGS sequence"/>
</dbReference>
<dbReference type="EMBL" id="JAEVHI010000001">
    <property type="protein sequence ID" value="KAG5303948.1"/>
    <property type="molecule type" value="Genomic_DNA"/>
</dbReference>
<dbReference type="VEuPathDB" id="FungiDB:I7I52_02104"/>
<evidence type="ECO:0000313" key="1">
    <source>
        <dbReference type="EMBL" id="KAG5303948.1"/>
    </source>
</evidence>
<protein>
    <submittedName>
        <fullName evidence="1">Uncharacterized protein</fullName>
    </submittedName>
</protein>
<comment type="caution">
    <text evidence="1">The sequence shown here is derived from an EMBL/GenBank/DDBJ whole genome shotgun (WGS) entry which is preliminary data.</text>
</comment>
<name>A0A8H8D8V4_AJECA</name>
<evidence type="ECO:0000313" key="2">
    <source>
        <dbReference type="Proteomes" id="UP000670092"/>
    </source>
</evidence>
<dbReference type="AlphaFoldDB" id="A0A8H8D8V4"/>
<gene>
    <name evidence="1" type="ORF">I7I52_02104</name>
</gene>
<dbReference type="OrthoDB" id="4185278at2759"/>
<proteinExistence type="predicted"/>